<evidence type="ECO:0000259" key="6">
    <source>
        <dbReference type="Pfam" id="PF14200"/>
    </source>
</evidence>
<feature type="signal peptide" evidence="5">
    <location>
        <begin position="1"/>
        <end position="35"/>
    </location>
</feature>
<dbReference type="InterPro" id="IPR023296">
    <property type="entry name" value="Glyco_hydro_beta-prop_sf"/>
</dbReference>
<dbReference type="Gene3D" id="2.80.10.50">
    <property type="match status" value="1"/>
</dbReference>
<dbReference type="Pfam" id="PF14200">
    <property type="entry name" value="RicinB_lectin_2"/>
    <property type="match status" value="1"/>
</dbReference>
<protein>
    <submittedName>
        <fullName evidence="7">RICIN domain-containing protein</fullName>
    </submittedName>
</protein>
<dbReference type="PANTHER" id="PTHR22925">
    <property type="entry name" value="GLYCOSYL HYDROLASE 43 FAMILY MEMBER"/>
    <property type="match status" value="1"/>
</dbReference>
<dbReference type="Proteomes" id="UP001338137">
    <property type="component" value="Unassembled WGS sequence"/>
</dbReference>
<evidence type="ECO:0000256" key="3">
    <source>
        <dbReference type="ARBA" id="ARBA00023295"/>
    </source>
</evidence>
<evidence type="ECO:0000313" key="7">
    <source>
        <dbReference type="EMBL" id="MEC0226424.1"/>
    </source>
</evidence>
<dbReference type="InterPro" id="IPR000772">
    <property type="entry name" value="Ricin_B_lectin"/>
</dbReference>
<dbReference type="Pfam" id="PF04616">
    <property type="entry name" value="Glyco_hydro_43"/>
    <property type="match status" value="1"/>
</dbReference>
<accession>A0ABU6FYF2</accession>
<dbReference type="PANTHER" id="PTHR22925:SF3">
    <property type="entry name" value="GLYCOSYL HYDROLASE FAMILY PROTEIN 43"/>
    <property type="match status" value="1"/>
</dbReference>
<dbReference type="InterPro" id="IPR035992">
    <property type="entry name" value="Ricin_B-like_lectins"/>
</dbReference>
<dbReference type="Gene3D" id="2.115.10.20">
    <property type="entry name" value="Glycosyl hydrolase domain, family 43"/>
    <property type="match status" value="1"/>
</dbReference>
<keyword evidence="2 4" id="KW-0378">Hydrolase</keyword>
<feature type="chain" id="PRO_5046826749" evidence="5">
    <location>
        <begin position="36"/>
        <end position="509"/>
    </location>
</feature>
<proteinExistence type="inferred from homology"/>
<keyword evidence="3 4" id="KW-0326">Glycosidase</keyword>
<comment type="similarity">
    <text evidence="1 4">Belongs to the glycosyl hydrolase 43 family.</text>
</comment>
<dbReference type="RefSeq" id="WP_326070828.1">
    <property type="nucleotide sequence ID" value="NZ_JARLKY010000010.1"/>
</dbReference>
<dbReference type="SUPFAM" id="SSF50370">
    <property type="entry name" value="Ricin B-like lectins"/>
    <property type="match status" value="1"/>
</dbReference>
<evidence type="ECO:0000256" key="2">
    <source>
        <dbReference type="ARBA" id="ARBA00022801"/>
    </source>
</evidence>
<organism evidence="7 8">
    <name type="scientific">Paenibacillus alba</name>
    <dbReference type="NCBI Taxonomy" id="1197127"/>
    <lineage>
        <taxon>Bacteria</taxon>
        <taxon>Bacillati</taxon>
        <taxon>Bacillota</taxon>
        <taxon>Bacilli</taxon>
        <taxon>Bacillales</taxon>
        <taxon>Paenibacillaceae</taxon>
        <taxon>Paenibacillus</taxon>
    </lineage>
</organism>
<evidence type="ECO:0000313" key="8">
    <source>
        <dbReference type="Proteomes" id="UP001338137"/>
    </source>
</evidence>
<evidence type="ECO:0000256" key="4">
    <source>
        <dbReference type="RuleBase" id="RU361187"/>
    </source>
</evidence>
<sequence>MIMTQGFNYAKKFIVAVMALLLMASSLLFVQPAKAASVDIVNNSNWLDTDGNPIWVQGGFVFQKNGTYYWYGMDYSVSGVKKINLYTSTDLKNWTKHANVVDFTSINAKLNAIGDTTTKQFADTQWVGRPLVMYNSTTSKYVMLAEWSSGDGNRNKITYFTSDTPNGPFMYQKNISQPSGYKMGDLGSIFTDDDGSTYITYTIDYNTTNGGLQISKLSSDFMDIVESTKTFVSTGPFKEATTLFKRGSKYIMMASTTNGWASSQTWCYSATSLSGTWATPYVCATSPYSGNSFDTQIDQILLIQGTAGTMYMYIGDRWNNMTGGSTGVGRIQWYPLTFDSNGAPTINGYAQWSLDAGAGTWAPIAPVDVNKTYTISIRWPGKALGIAGDSTVNYALLEQRTANSSAGQKWKFIDAGGDYYNIRNVNSGLNLSLGGSTASGTQVSQFTPSTSTSQQFSIVPVGSGYFKLVNRGSGKVLGNNGNGADGAIIDQETDTTQWSQNFSFTEVTP</sequence>
<keyword evidence="5" id="KW-0732">Signal</keyword>
<dbReference type="CDD" id="cd18823">
    <property type="entry name" value="GH43_RcAra43A-like"/>
    <property type="match status" value="1"/>
</dbReference>
<keyword evidence="8" id="KW-1185">Reference proteome</keyword>
<dbReference type="InterPro" id="IPR006710">
    <property type="entry name" value="Glyco_hydro_43"/>
</dbReference>
<evidence type="ECO:0000256" key="1">
    <source>
        <dbReference type="ARBA" id="ARBA00009865"/>
    </source>
</evidence>
<feature type="domain" description="Ricin B lectin" evidence="6">
    <location>
        <begin position="408"/>
        <end position="491"/>
    </location>
</feature>
<dbReference type="EMBL" id="JARLKY010000010">
    <property type="protein sequence ID" value="MEC0226424.1"/>
    <property type="molecule type" value="Genomic_DNA"/>
</dbReference>
<evidence type="ECO:0000256" key="5">
    <source>
        <dbReference type="SAM" id="SignalP"/>
    </source>
</evidence>
<dbReference type="CDD" id="cd00161">
    <property type="entry name" value="beta-trefoil_Ricin-like"/>
    <property type="match status" value="1"/>
</dbReference>
<reference evidence="7 8" key="1">
    <citation type="submission" date="2023-03" db="EMBL/GenBank/DDBJ databases">
        <title>Bacillus Genome Sequencing.</title>
        <authorList>
            <person name="Dunlap C."/>
        </authorList>
    </citation>
    <scope>NUCLEOTIDE SEQUENCE [LARGE SCALE GENOMIC DNA]</scope>
    <source>
        <strain evidence="7 8">BD-533</strain>
    </source>
</reference>
<gene>
    <name evidence="7" type="ORF">P4I72_04765</name>
</gene>
<name>A0ABU6FYF2_9BACL</name>
<comment type="caution">
    <text evidence="7">The sequence shown here is derived from an EMBL/GenBank/DDBJ whole genome shotgun (WGS) entry which is preliminary data.</text>
</comment>
<dbReference type="SUPFAM" id="SSF75005">
    <property type="entry name" value="Arabinanase/levansucrase/invertase"/>
    <property type="match status" value="1"/>
</dbReference>